<reference evidence="2 4" key="1">
    <citation type="submission" date="2024-09" db="EMBL/GenBank/DDBJ databases">
        <authorList>
            <person name="Sun Q."/>
            <person name="Mori K."/>
        </authorList>
    </citation>
    <scope>NUCLEOTIDE SEQUENCE [LARGE SCALE GENOMIC DNA]</scope>
    <source>
        <strain evidence="2 4">CCM 7609</strain>
    </source>
</reference>
<evidence type="ECO:0000313" key="3">
    <source>
        <dbReference type="EMBL" id="MFB9075703.1"/>
    </source>
</evidence>
<protein>
    <submittedName>
        <fullName evidence="2">Uncharacterized protein</fullName>
    </submittedName>
</protein>
<dbReference type="EMBL" id="JBHMFI010000023">
    <property type="protein sequence ID" value="MFB9075243.1"/>
    <property type="molecule type" value="Genomic_DNA"/>
</dbReference>
<sequence length="78" mass="8803">MGDISLTRSAYRRADRTSRTSSRREPSWPPSLRGLVTTMISKSLPLVSRRADFARRFLLCLLGRLDALPILSPSFLDP</sequence>
<organism evidence="2 4">
    <name type="scientific">Citricoccus parietis</name>
    <dbReference type="NCBI Taxonomy" id="592307"/>
    <lineage>
        <taxon>Bacteria</taxon>
        <taxon>Bacillati</taxon>
        <taxon>Actinomycetota</taxon>
        <taxon>Actinomycetes</taxon>
        <taxon>Micrococcales</taxon>
        <taxon>Micrococcaceae</taxon>
        <taxon>Citricoccus</taxon>
    </lineage>
</organism>
<comment type="caution">
    <text evidence="2">The sequence shown here is derived from an EMBL/GenBank/DDBJ whole genome shotgun (WGS) entry which is preliminary data.</text>
</comment>
<feature type="region of interest" description="Disordered" evidence="1">
    <location>
        <begin position="1"/>
        <end position="30"/>
    </location>
</feature>
<feature type="compositionally biased region" description="Basic and acidic residues" evidence="1">
    <location>
        <begin position="12"/>
        <end position="26"/>
    </location>
</feature>
<dbReference type="Proteomes" id="UP001589575">
    <property type="component" value="Unassembled WGS sequence"/>
</dbReference>
<evidence type="ECO:0000313" key="4">
    <source>
        <dbReference type="Proteomes" id="UP001589575"/>
    </source>
</evidence>
<name>A0ABV5G8H9_9MICC</name>
<gene>
    <name evidence="2" type="ORF">ACFFX0_30355</name>
    <name evidence="3" type="ORF">ACFFX0_32880</name>
</gene>
<accession>A0ABV5G8H9</accession>
<proteinExistence type="predicted"/>
<evidence type="ECO:0000313" key="2">
    <source>
        <dbReference type="EMBL" id="MFB9075243.1"/>
    </source>
</evidence>
<evidence type="ECO:0000256" key="1">
    <source>
        <dbReference type="SAM" id="MobiDB-lite"/>
    </source>
</evidence>
<dbReference type="EMBL" id="JBHMFI010000023">
    <property type="protein sequence ID" value="MFB9075703.1"/>
    <property type="molecule type" value="Genomic_DNA"/>
</dbReference>
<keyword evidence="4" id="KW-1185">Reference proteome</keyword>